<dbReference type="AlphaFoldDB" id="A0A0J5P6H5"/>
<dbReference type="PATRIC" id="fig|67855.3.peg.1764"/>
<keyword evidence="1" id="KW-0732">Signal</keyword>
<dbReference type="InterPro" id="IPR038706">
    <property type="entry name" value="Type_VI_SciN-like_sf"/>
</dbReference>
<proteinExistence type="predicted"/>
<name>A0A0J5P6H5_9PAST</name>
<evidence type="ECO:0000313" key="2">
    <source>
        <dbReference type="EMBL" id="KMK51074.1"/>
    </source>
</evidence>
<accession>A0A0J5P6H5</accession>
<comment type="caution">
    <text evidence="2">The sequence shown here is derived from an EMBL/GenBank/DDBJ whole genome shotgun (WGS) entry which is preliminary data.</text>
</comment>
<gene>
    <name evidence="2" type="ORF">RO21_08480</name>
</gene>
<dbReference type="Proteomes" id="UP000036270">
    <property type="component" value="Unassembled WGS sequence"/>
</dbReference>
<evidence type="ECO:0008006" key="4">
    <source>
        <dbReference type="Google" id="ProtNLM"/>
    </source>
</evidence>
<protein>
    <recommendedName>
        <fullName evidence="4">Type VI secretion system lipoprotein TssJ</fullName>
    </recommendedName>
</protein>
<organism evidence="2 3">
    <name type="scientific">Muribacter muris</name>
    <dbReference type="NCBI Taxonomy" id="67855"/>
    <lineage>
        <taxon>Bacteria</taxon>
        <taxon>Pseudomonadati</taxon>
        <taxon>Pseudomonadota</taxon>
        <taxon>Gammaproteobacteria</taxon>
        <taxon>Pasteurellales</taxon>
        <taxon>Pasteurellaceae</taxon>
        <taxon>Muribacter</taxon>
    </lineage>
</organism>
<dbReference type="Gene3D" id="2.60.40.4150">
    <property type="entry name" value="Type VI secretion system, lipoprotein SciN"/>
    <property type="match status" value="1"/>
</dbReference>
<dbReference type="PANTHER" id="PTHR37625:SF5">
    <property type="entry name" value="LIPOPROTEIN"/>
    <property type="match status" value="1"/>
</dbReference>
<dbReference type="RefSeq" id="WP_064774266.1">
    <property type="nucleotide sequence ID" value="NZ_JADGLC010000020.1"/>
</dbReference>
<reference evidence="2 3" key="1">
    <citation type="submission" date="2014-12" db="EMBL/GenBank/DDBJ databases">
        <title>Reclassification of Actinobacillus muris as Muribacter muris.</title>
        <authorList>
            <person name="Christensen H."/>
            <person name="Nicklas W."/>
            <person name="Bisgaard M."/>
        </authorList>
    </citation>
    <scope>NUCLEOTIDE SEQUENCE [LARGE SCALE GENOMIC DNA]</scope>
    <source>
        <strain evidence="2 3">Ackerman80-443D</strain>
    </source>
</reference>
<dbReference type="STRING" id="67855.RO21_08480"/>
<evidence type="ECO:0000313" key="3">
    <source>
        <dbReference type="Proteomes" id="UP000036270"/>
    </source>
</evidence>
<feature type="signal peptide" evidence="1">
    <location>
        <begin position="1"/>
        <end position="22"/>
    </location>
</feature>
<dbReference type="PANTHER" id="PTHR37625">
    <property type="entry name" value="OUTER MEMBRANE LIPOPROTEIN-RELATED"/>
    <property type="match status" value="1"/>
</dbReference>
<dbReference type="EMBL" id="JWIZ01000054">
    <property type="protein sequence ID" value="KMK51074.1"/>
    <property type="molecule type" value="Genomic_DNA"/>
</dbReference>
<dbReference type="NCBIfam" id="TIGR03352">
    <property type="entry name" value="VI_chp_3"/>
    <property type="match status" value="1"/>
</dbReference>
<dbReference type="InterPro" id="IPR017734">
    <property type="entry name" value="T6SS_SciN"/>
</dbReference>
<dbReference type="Pfam" id="PF12790">
    <property type="entry name" value="T6SS-SciN"/>
    <property type="match status" value="1"/>
</dbReference>
<feature type="chain" id="PRO_5005262705" description="Type VI secretion system lipoprotein TssJ" evidence="1">
    <location>
        <begin position="23"/>
        <end position="179"/>
    </location>
</feature>
<evidence type="ECO:0000256" key="1">
    <source>
        <dbReference type="SAM" id="SignalP"/>
    </source>
</evidence>
<sequence>MKLLHFTLMCLVAWATSGCSSAIDAAKKIGQVIMDPSIQVGKDTDQPSTLRLTLLAEPNINPNSANQPSPINLQVIYLTEDSMLQATYYDQLQETELKDILGKNYLDHQDYTLVPAQYKPLPEITLDEKNQYLGLIAYYSNPEISEWKQVIKLNGTGGHRYHVLAQVKKQHLIIKVEKE</sequence>
<keyword evidence="3" id="KW-1185">Reference proteome</keyword>
<dbReference type="PROSITE" id="PS51257">
    <property type="entry name" value="PROKAR_LIPOPROTEIN"/>
    <property type="match status" value="1"/>
</dbReference>